<comment type="caution">
    <text evidence="2">The sequence shown here is derived from an EMBL/GenBank/DDBJ whole genome shotgun (WGS) entry which is preliminary data.</text>
</comment>
<dbReference type="EMBL" id="JACPNR010000012">
    <property type="protein sequence ID" value="MBI2679114.1"/>
    <property type="molecule type" value="Genomic_DNA"/>
</dbReference>
<sequence length="85" mass="9555">MPLTDSQKQQLSIQRRGIAGVGGVLIVGGFLDVWFAVPSSVGWWLGWGLIWVGTFSLLMAAALFCFPRFMLHEEHREKKKPRRAA</sequence>
<accession>A0A932A9H2</accession>
<keyword evidence="1" id="KW-0812">Transmembrane</keyword>
<dbReference type="AlphaFoldDB" id="A0A932A9H2"/>
<gene>
    <name evidence="2" type="ORF">HYX28_10065</name>
</gene>
<evidence type="ECO:0000313" key="2">
    <source>
        <dbReference type="EMBL" id="MBI2679114.1"/>
    </source>
</evidence>
<keyword evidence="1" id="KW-0472">Membrane</keyword>
<name>A0A932A9H2_9BACT</name>
<evidence type="ECO:0000256" key="1">
    <source>
        <dbReference type="SAM" id="Phobius"/>
    </source>
</evidence>
<keyword evidence="1" id="KW-1133">Transmembrane helix</keyword>
<proteinExistence type="predicted"/>
<dbReference type="Proteomes" id="UP000779809">
    <property type="component" value="Unassembled WGS sequence"/>
</dbReference>
<protein>
    <submittedName>
        <fullName evidence="2">Uncharacterized protein</fullName>
    </submittedName>
</protein>
<feature type="transmembrane region" description="Helical" evidence="1">
    <location>
        <begin position="17"/>
        <end position="37"/>
    </location>
</feature>
<feature type="transmembrane region" description="Helical" evidence="1">
    <location>
        <begin position="49"/>
        <end position="71"/>
    </location>
</feature>
<evidence type="ECO:0000313" key="3">
    <source>
        <dbReference type="Proteomes" id="UP000779809"/>
    </source>
</evidence>
<reference evidence="2" key="1">
    <citation type="submission" date="2020-07" db="EMBL/GenBank/DDBJ databases">
        <title>Huge and variable diversity of episymbiotic CPR bacteria and DPANN archaea in groundwater ecosystems.</title>
        <authorList>
            <person name="He C.Y."/>
            <person name="Keren R."/>
            <person name="Whittaker M."/>
            <person name="Farag I.F."/>
            <person name="Doudna J."/>
            <person name="Cate J.H.D."/>
            <person name="Banfield J.F."/>
        </authorList>
    </citation>
    <scope>NUCLEOTIDE SEQUENCE</scope>
    <source>
        <strain evidence="2">NC_groundwater_580_Pr5_B-0.1um_64_19</strain>
    </source>
</reference>
<organism evidence="2 3">
    <name type="scientific">Candidatus Korobacter versatilis</name>
    <dbReference type="NCBI Taxonomy" id="658062"/>
    <lineage>
        <taxon>Bacteria</taxon>
        <taxon>Pseudomonadati</taxon>
        <taxon>Acidobacteriota</taxon>
        <taxon>Terriglobia</taxon>
        <taxon>Terriglobales</taxon>
        <taxon>Candidatus Korobacteraceae</taxon>
        <taxon>Candidatus Korobacter</taxon>
    </lineage>
</organism>